<comment type="caution">
    <text evidence="2">The sequence shown here is derived from an EMBL/GenBank/DDBJ whole genome shotgun (WGS) entry which is preliminary data.</text>
</comment>
<accession>A0A4Q2D997</accession>
<dbReference type="EMBL" id="SDEE01000608">
    <property type="protein sequence ID" value="RXW15034.1"/>
    <property type="molecule type" value="Genomic_DNA"/>
</dbReference>
<protein>
    <recommendedName>
        <fullName evidence="1">CHAT domain-containing protein</fullName>
    </recommendedName>
</protein>
<dbReference type="Pfam" id="PF12770">
    <property type="entry name" value="CHAT"/>
    <property type="match status" value="1"/>
</dbReference>
<evidence type="ECO:0000259" key="1">
    <source>
        <dbReference type="Pfam" id="PF12770"/>
    </source>
</evidence>
<dbReference type="Gene3D" id="1.25.40.10">
    <property type="entry name" value="Tetratricopeptide repeat domain"/>
    <property type="match status" value="1"/>
</dbReference>
<proteinExistence type="predicted"/>
<feature type="domain" description="CHAT" evidence="1">
    <location>
        <begin position="723"/>
        <end position="1018"/>
    </location>
</feature>
<dbReference type="STRING" id="2316362.A0A4Q2D997"/>
<dbReference type="OrthoDB" id="9991317at2759"/>
<sequence length="1019" mass="112312">MELQIQVIHDRLSPLNANLSSTSTRGSNSSLDDEIASLVVTEHLVPPEYAPRTLLQGLVELRFHLLHAAEDLERCIKLRLQVMSQEHDAAWWSTLADFAQLRYERSNNVEDLDLSVMARRNQVDLIPTNDQTTLGIALTSLARSLSARVTSGKHWSPRDVDRNIEIFKKAIAVLPPHGTQTVFALFGLTTALHDRFEISDDPVDIHDEIFYHRKTVSAADKDPDLIGVASLKLVHGLYACGVKLADQEYLDEAISTAKEYLTMSSESSSGNALYFRGTTLFLLFQATACKYEATGDKEYLREAVSISEQAFAYQPLHGESELQAAIYGDLATYSENPEHCCIAEKYLRAAVAKGATNHDTLATLSSLLVRRFSQEKNPALLQEAIAVQEQRNKMIPETHFLHASSLWVLGTILQKLFVATGNANDLDRTLHCYAAAATAGPTTPHIRFQAAKAWATFLSLVPAGLGPAIDLAPLDSAIESIRQLAGLGQTVEQRHTQLTDLSQFVLTASGHALALGRNNKAVEWLERGRGLIWSQLSSLRTPLDDLRSRHPALATQLEIVCQRLEDANTRSRKRDEQRQTMESGISLQEEAATHARLARERDELIDTIRSTIPGLENFLQPQDSSAWLENLPETGAVIILHVSKTMTSSRAIILLPGLDEPMIIELLSFSHEKAEKLRDKLQASLLHSHLLQRSCDQDIAGAQDTRQVQTEAGREASPPQILQEVLRELWKCVVKPVLDGLALSRSRSPEKRVWWCPTGPLAFLPLHAAGIYQDTDEAETILDYAVSSYIPTVAMLTERVKNAQIIPIHDNKVGLCMLSQPNAPGFPFIPGTKEEIDRIDRVLDGHSVKTKWLKGSEAVRSAGLDAMENYSFIHLACHGIQDAQEPLKSGFALGDGMLDLSTIMKSNLKHADFAFLSACQTSTGDVKLSEESVHLAAGMLATGYRGVVGTMWSISDSHAPLVAESFYREIIAKTVAVDGTKRLDGSQAAYALHHAIGELRKSVGDANVLAWAPYVHFGL</sequence>
<evidence type="ECO:0000313" key="3">
    <source>
        <dbReference type="Proteomes" id="UP000290288"/>
    </source>
</evidence>
<dbReference type="InterPro" id="IPR011990">
    <property type="entry name" value="TPR-like_helical_dom_sf"/>
</dbReference>
<evidence type="ECO:0000313" key="2">
    <source>
        <dbReference type="EMBL" id="RXW15034.1"/>
    </source>
</evidence>
<dbReference type="Proteomes" id="UP000290288">
    <property type="component" value="Unassembled WGS sequence"/>
</dbReference>
<dbReference type="AlphaFoldDB" id="A0A4Q2D997"/>
<dbReference type="InterPro" id="IPR024983">
    <property type="entry name" value="CHAT_dom"/>
</dbReference>
<reference evidence="2 3" key="1">
    <citation type="submission" date="2019-01" db="EMBL/GenBank/DDBJ databases">
        <title>Draft genome sequence of Psathyrella aberdarensis IHI B618.</title>
        <authorList>
            <person name="Buettner E."/>
            <person name="Kellner H."/>
        </authorList>
    </citation>
    <scope>NUCLEOTIDE SEQUENCE [LARGE SCALE GENOMIC DNA]</scope>
    <source>
        <strain evidence="2 3">IHI B618</strain>
    </source>
</reference>
<gene>
    <name evidence="2" type="ORF">EST38_g10823</name>
</gene>
<name>A0A4Q2D997_9AGAR</name>
<keyword evidence="3" id="KW-1185">Reference proteome</keyword>
<organism evidence="2 3">
    <name type="scientific">Candolleomyces aberdarensis</name>
    <dbReference type="NCBI Taxonomy" id="2316362"/>
    <lineage>
        <taxon>Eukaryota</taxon>
        <taxon>Fungi</taxon>
        <taxon>Dikarya</taxon>
        <taxon>Basidiomycota</taxon>
        <taxon>Agaricomycotina</taxon>
        <taxon>Agaricomycetes</taxon>
        <taxon>Agaricomycetidae</taxon>
        <taxon>Agaricales</taxon>
        <taxon>Agaricineae</taxon>
        <taxon>Psathyrellaceae</taxon>
        <taxon>Candolleomyces</taxon>
    </lineage>
</organism>